<dbReference type="GeneID" id="110792399"/>
<dbReference type="Gene3D" id="2.60.120.620">
    <property type="entry name" value="q2cbj1_9rhob like domain"/>
    <property type="match status" value="1"/>
</dbReference>
<comment type="similarity">
    <text evidence="1">Belongs to the iron/ascorbate-dependent oxidoreductase family.</text>
</comment>
<dbReference type="AlphaFoldDB" id="A0A9R0IQU8"/>
<feature type="domain" description="Fe2OG dioxygenase" evidence="2">
    <location>
        <begin position="69"/>
        <end position="177"/>
    </location>
</feature>
<proteinExistence type="inferred from homology"/>
<reference evidence="3" key="1">
    <citation type="journal article" date="2021" name="Nat. Commun.">
        <title>Genomic analyses provide insights into spinach domestication and the genetic basis of agronomic traits.</title>
        <authorList>
            <person name="Cai X."/>
            <person name="Sun X."/>
            <person name="Xu C."/>
            <person name="Sun H."/>
            <person name="Wang X."/>
            <person name="Ge C."/>
            <person name="Zhang Z."/>
            <person name="Wang Q."/>
            <person name="Fei Z."/>
            <person name="Jiao C."/>
            <person name="Wang Q."/>
        </authorList>
    </citation>
    <scope>NUCLEOTIDE SEQUENCE [LARGE SCALE GENOMIC DNA]</scope>
    <source>
        <strain evidence="3">cv. Varoflay</strain>
    </source>
</reference>
<dbReference type="OrthoDB" id="427071at2759"/>
<dbReference type="InterPro" id="IPR044862">
    <property type="entry name" value="Pro_4_hyd_alph_FE2OG_OXY"/>
</dbReference>
<sequence>MAFNEHPRRIIRNFIPVQVCKELEFIHKSNCTVGYRPNVFSTTLSHLIATNCAHLIMPFIPIREKLKEKVEEVFDCEYELFVEFTGLISWNKGASIGWHSDDNRPYLKQRDFTAVCYLNSYGQDFTGGMFHFQDGEPANYLPMAGDLVVYSADNHNIHCVDEITDGERLTLTLWFSRNSSFDEDAKLVSLLAQSNLDNESASCIPLPAPSNMYWFSLDQDFDNQRGYDICLARLFFLGFDIYTTQGRTCISEKHLIESSDVLIKPLKLAREDKLYGREFANLLHALQVVQFYVWKRPILQISEDTMDSGTITLLSEEQKEVVRELRSVFLTANQLDNTIFCDSSPGKSREFHFDWACFSVAETSLEEYTLELHKQFLMHLPFWKDYRSLFSVCSSVIEE</sequence>
<keyword evidence="3" id="KW-1185">Reference proteome</keyword>
<reference evidence="4" key="2">
    <citation type="submission" date="2025-08" db="UniProtKB">
        <authorList>
            <consortium name="RefSeq"/>
        </authorList>
    </citation>
    <scope>IDENTIFICATION</scope>
    <source>
        <tissue evidence="4">Leaf</tissue>
    </source>
</reference>
<name>A0A9R0IQU8_SPIOL</name>
<dbReference type="Pfam" id="PF13640">
    <property type="entry name" value="2OG-FeII_Oxy_3"/>
    <property type="match status" value="1"/>
</dbReference>
<evidence type="ECO:0000313" key="3">
    <source>
        <dbReference type="Proteomes" id="UP000813463"/>
    </source>
</evidence>
<dbReference type="PANTHER" id="PTHR14049">
    <property type="entry name" value="LEPRECAN 1"/>
    <property type="match status" value="1"/>
</dbReference>
<dbReference type="PROSITE" id="PS51471">
    <property type="entry name" value="FE2OG_OXY"/>
    <property type="match status" value="1"/>
</dbReference>
<evidence type="ECO:0000313" key="4">
    <source>
        <dbReference type="RefSeq" id="XP_021852890.1"/>
    </source>
</evidence>
<dbReference type="GO" id="GO:0032963">
    <property type="term" value="P:collagen metabolic process"/>
    <property type="evidence" value="ECO:0007669"/>
    <property type="project" value="InterPro"/>
</dbReference>
<dbReference type="RefSeq" id="XP_021852890.1">
    <property type="nucleotide sequence ID" value="XM_021997198.2"/>
</dbReference>
<dbReference type="PANTHER" id="PTHR14049:SF9">
    <property type="entry name" value="PROCOLLAGEN-PROLINE 3-DIOXYGENASE"/>
    <property type="match status" value="1"/>
</dbReference>
<evidence type="ECO:0000259" key="2">
    <source>
        <dbReference type="PROSITE" id="PS51471"/>
    </source>
</evidence>
<gene>
    <name evidence="4" type="primary">LOC110792399</name>
</gene>
<keyword evidence="1" id="KW-0560">Oxidoreductase</keyword>
<organism evidence="3 4">
    <name type="scientific">Spinacia oleracea</name>
    <name type="common">Spinach</name>
    <dbReference type="NCBI Taxonomy" id="3562"/>
    <lineage>
        <taxon>Eukaryota</taxon>
        <taxon>Viridiplantae</taxon>
        <taxon>Streptophyta</taxon>
        <taxon>Embryophyta</taxon>
        <taxon>Tracheophyta</taxon>
        <taxon>Spermatophyta</taxon>
        <taxon>Magnoliopsida</taxon>
        <taxon>eudicotyledons</taxon>
        <taxon>Gunneridae</taxon>
        <taxon>Pentapetalae</taxon>
        <taxon>Caryophyllales</taxon>
        <taxon>Chenopodiaceae</taxon>
        <taxon>Chenopodioideae</taxon>
        <taxon>Anserineae</taxon>
        <taxon>Spinacia</taxon>
    </lineage>
</organism>
<dbReference type="KEGG" id="soe:110792399"/>
<evidence type="ECO:0000256" key="1">
    <source>
        <dbReference type="RuleBase" id="RU003682"/>
    </source>
</evidence>
<keyword evidence="1" id="KW-0408">Iron</keyword>
<dbReference type="InterPro" id="IPR039575">
    <property type="entry name" value="P3H"/>
</dbReference>
<dbReference type="GO" id="GO:0046872">
    <property type="term" value="F:metal ion binding"/>
    <property type="evidence" value="ECO:0007669"/>
    <property type="project" value="UniProtKB-KW"/>
</dbReference>
<dbReference type="Proteomes" id="UP000813463">
    <property type="component" value="Chromosome 3"/>
</dbReference>
<keyword evidence="1" id="KW-0479">Metal-binding</keyword>
<dbReference type="GO" id="GO:0016491">
    <property type="term" value="F:oxidoreductase activity"/>
    <property type="evidence" value="ECO:0007669"/>
    <property type="project" value="UniProtKB-KW"/>
</dbReference>
<accession>A0A9R0IQU8</accession>
<protein>
    <recommendedName>
        <fullName evidence="2">Fe2OG dioxygenase domain-containing protein</fullName>
    </recommendedName>
</protein>
<dbReference type="InterPro" id="IPR005123">
    <property type="entry name" value="Oxoglu/Fe-dep_dioxygenase_dom"/>
</dbReference>